<protein>
    <submittedName>
        <fullName evidence="5">AMP-dependent synthetase</fullName>
    </submittedName>
</protein>
<reference evidence="5 6" key="1">
    <citation type="submission" date="2016-06" db="EMBL/GenBank/DDBJ databases">
        <authorList>
            <person name="Kjaerup R.B."/>
            <person name="Dalgaard T.S."/>
            <person name="Juul-Madsen H.R."/>
        </authorList>
    </citation>
    <scope>NUCLEOTIDE SEQUENCE [LARGE SCALE GENOMIC DNA]</scope>
    <source>
        <strain evidence="5 6">E2464</strain>
    </source>
</reference>
<dbReference type="Pfam" id="PF13193">
    <property type="entry name" value="AMP-binding_C"/>
    <property type="match status" value="1"/>
</dbReference>
<dbReference type="InterPro" id="IPR042099">
    <property type="entry name" value="ANL_N_sf"/>
</dbReference>
<dbReference type="RefSeq" id="WP_064950442.1">
    <property type="nucleotide sequence ID" value="NZ_LZJS01000031.1"/>
</dbReference>
<dbReference type="InterPro" id="IPR025110">
    <property type="entry name" value="AMP-bd_C"/>
</dbReference>
<dbReference type="PANTHER" id="PTHR24096">
    <property type="entry name" value="LONG-CHAIN-FATTY-ACID--COA LIGASE"/>
    <property type="match status" value="1"/>
</dbReference>
<comment type="caution">
    <text evidence="5">The sequence shown here is derived from an EMBL/GenBank/DDBJ whole genome shotgun (WGS) entry which is preliminary data.</text>
</comment>
<dbReference type="Proteomes" id="UP000093861">
    <property type="component" value="Unassembled WGS sequence"/>
</dbReference>
<feature type="domain" description="AMP-binding enzyme C-terminal" evidence="4">
    <location>
        <begin position="413"/>
        <end position="485"/>
    </location>
</feature>
<evidence type="ECO:0000256" key="1">
    <source>
        <dbReference type="ARBA" id="ARBA00006432"/>
    </source>
</evidence>
<keyword evidence="2" id="KW-0436">Ligase</keyword>
<sequence>MSQQLADRIRAVLALDPGAPAIEYQGSWTNWQALADIASGVESQLAAVGLDEGSAVGLVLRNHPAMVGAMLGVLMANGCIVTINPSQGDAGLASSIRELRLPAVVALPTDWQRPGVVDAAAGAMGLRVTIDPASCQPVSGLERPGPGPFREPAGGPDAVAVEMLTSGTTGPPKRIPLSYSSFEHTVAAAGAHYSSDRSPELRLRSGVAIVASPLVHMSGLFRTLLNVCEGRKVALLARFRVPDFVELVVRHRPRAVSLVPSALSMVLDAGVAPEVFSSVEVVTSGTAHLPVDVQTTFEERYDVAVLPSYGATEFAGGVAGWNLALHRQWAKAKRGSVGRPQQGREIRIMSVEDGTELPAGEQGRIDVRTTGGDWVQTTDLGRVDADGFVFVDGRTDDVIIRGGFKVTPTDIVNVLRTHPAVRDAGVTGLSDDRLGQVPVAAVELVNGGRATPEELLTYVRERVSRYQVPARLVVVDELPRTPSLKISQPGVRNLFEEVQS</sequence>
<dbReference type="PANTHER" id="PTHR24096:SF149">
    <property type="entry name" value="AMP-BINDING DOMAIN-CONTAINING PROTEIN-RELATED"/>
    <property type="match status" value="1"/>
</dbReference>
<dbReference type="EMBL" id="LZJS01000031">
    <property type="protein sequence ID" value="OBH64971.1"/>
    <property type="molecule type" value="Genomic_DNA"/>
</dbReference>
<accession>A0A1A2SLG6</accession>
<evidence type="ECO:0000259" key="4">
    <source>
        <dbReference type="Pfam" id="PF13193"/>
    </source>
</evidence>
<dbReference type="CDD" id="cd04433">
    <property type="entry name" value="AFD_class_I"/>
    <property type="match status" value="1"/>
</dbReference>
<name>A0A1A2SLG6_9MYCO</name>
<comment type="similarity">
    <text evidence="1">Belongs to the ATP-dependent AMP-binding enzyme family.</text>
</comment>
<dbReference type="InterPro" id="IPR000873">
    <property type="entry name" value="AMP-dep_synth/lig_dom"/>
</dbReference>
<dbReference type="Pfam" id="PF00501">
    <property type="entry name" value="AMP-binding"/>
    <property type="match status" value="1"/>
</dbReference>
<gene>
    <name evidence="5" type="ORF">A5685_19775</name>
</gene>
<dbReference type="InterPro" id="IPR045851">
    <property type="entry name" value="AMP-bd_C_sf"/>
</dbReference>
<organism evidence="5 6">
    <name type="scientific">Mycobacterium colombiense</name>
    <dbReference type="NCBI Taxonomy" id="339268"/>
    <lineage>
        <taxon>Bacteria</taxon>
        <taxon>Bacillati</taxon>
        <taxon>Actinomycetota</taxon>
        <taxon>Actinomycetes</taxon>
        <taxon>Mycobacteriales</taxon>
        <taxon>Mycobacteriaceae</taxon>
        <taxon>Mycobacterium</taxon>
        <taxon>Mycobacterium avium complex (MAC)</taxon>
    </lineage>
</organism>
<dbReference type="SUPFAM" id="SSF56801">
    <property type="entry name" value="Acetyl-CoA synthetase-like"/>
    <property type="match status" value="1"/>
</dbReference>
<dbReference type="AlphaFoldDB" id="A0A1A2SLG6"/>
<dbReference type="GO" id="GO:0016405">
    <property type="term" value="F:CoA-ligase activity"/>
    <property type="evidence" value="ECO:0007669"/>
    <property type="project" value="TreeGrafter"/>
</dbReference>
<proteinExistence type="inferred from homology"/>
<evidence type="ECO:0000256" key="2">
    <source>
        <dbReference type="ARBA" id="ARBA00022598"/>
    </source>
</evidence>
<dbReference type="Gene3D" id="3.40.50.12780">
    <property type="entry name" value="N-terminal domain of ligase-like"/>
    <property type="match status" value="1"/>
</dbReference>
<feature type="domain" description="AMP-dependent synthetase/ligase" evidence="3">
    <location>
        <begin position="15"/>
        <end position="369"/>
    </location>
</feature>
<dbReference type="Gene3D" id="3.30.300.30">
    <property type="match status" value="1"/>
</dbReference>
<evidence type="ECO:0000259" key="3">
    <source>
        <dbReference type="Pfam" id="PF00501"/>
    </source>
</evidence>
<evidence type="ECO:0000313" key="5">
    <source>
        <dbReference type="EMBL" id="OBH64971.1"/>
    </source>
</evidence>
<evidence type="ECO:0000313" key="6">
    <source>
        <dbReference type="Proteomes" id="UP000093861"/>
    </source>
</evidence>